<gene>
    <name evidence="8" type="ORF">CCAM_LOCUS16546</name>
</gene>
<comment type="similarity">
    <text evidence="1">Belongs to the replication factor A protein 1 family.</text>
</comment>
<feature type="region of interest" description="Disordered" evidence="6">
    <location>
        <begin position="391"/>
        <end position="413"/>
    </location>
</feature>
<keyword evidence="4" id="KW-0862">Zinc</keyword>
<accession>A0A484LEM6</accession>
<keyword evidence="5" id="KW-0238">DNA-binding</keyword>
<evidence type="ECO:0000256" key="5">
    <source>
        <dbReference type="ARBA" id="ARBA00023125"/>
    </source>
</evidence>
<dbReference type="AlphaFoldDB" id="A0A484LEM6"/>
<dbReference type="Gene3D" id="2.40.50.140">
    <property type="entry name" value="Nucleic acid-binding proteins"/>
    <property type="match status" value="3"/>
</dbReference>
<sequence>MKKFRAKIKEGAVCALKNFIVMRNNQDYKTTNHPFTLTFFEDTHWKDLSAYRFPKFMFNFCPFEKLLEPLSQNLLTDVIGKVIARTGIQSRFVLGVPQRFIELTLEDTRGQQLRCTLWGDYIEKFNESVGAGITNPILIKKCLSPPLSMTKLILDNDWEEAKEFMNAFKNGDEDSISTSTFTLTQSSEDGYYWIMADIVSVENYKDWYYLACNNKTCIRKVYVDGDCFRCEQCAKTMTFVEYRYKVTVTLMDESGHATFILWDRECKEIMGIPASRLRDIMIERNGDDNDFPVELEQAVLSKSGLFKTVLRNATYYTRIKGPRTFGVLNMVTDPKTIAMYKPAVKERKEMDGWSSYEFEFLNKEVICSGEKGKDMNEKGKQKITEVYEEDEMHHSLKDSGSSTKAKKAKLCIG</sequence>
<dbReference type="Pfam" id="PF08646">
    <property type="entry name" value="Rep_fac-A_C"/>
    <property type="match status" value="1"/>
</dbReference>
<name>A0A484LEM6_9ASTE</name>
<proteinExistence type="inferred from homology"/>
<dbReference type="CDD" id="cd04476">
    <property type="entry name" value="RPA1_DBD_C"/>
    <property type="match status" value="1"/>
</dbReference>
<dbReference type="PANTHER" id="PTHR47165">
    <property type="entry name" value="OS03G0429900 PROTEIN"/>
    <property type="match status" value="1"/>
</dbReference>
<dbReference type="InterPro" id="IPR047192">
    <property type="entry name" value="Euk_RPA1_DBD_C"/>
</dbReference>
<keyword evidence="2" id="KW-0479">Metal-binding</keyword>
<evidence type="ECO:0000256" key="6">
    <source>
        <dbReference type="SAM" id="MobiDB-lite"/>
    </source>
</evidence>
<evidence type="ECO:0000259" key="7">
    <source>
        <dbReference type="Pfam" id="PF08646"/>
    </source>
</evidence>
<dbReference type="SUPFAM" id="SSF50249">
    <property type="entry name" value="Nucleic acid-binding proteins"/>
    <property type="match status" value="2"/>
</dbReference>
<evidence type="ECO:0000313" key="9">
    <source>
        <dbReference type="Proteomes" id="UP000595140"/>
    </source>
</evidence>
<dbReference type="GO" id="GO:0008270">
    <property type="term" value="F:zinc ion binding"/>
    <property type="evidence" value="ECO:0007669"/>
    <property type="project" value="UniProtKB-KW"/>
</dbReference>
<evidence type="ECO:0000256" key="2">
    <source>
        <dbReference type="ARBA" id="ARBA00022723"/>
    </source>
</evidence>
<dbReference type="GO" id="GO:0003677">
    <property type="term" value="F:DNA binding"/>
    <property type="evidence" value="ECO:0007669"/>
    <property type="project" value="UniProtKB-KW"/>
</dbReference>
<evidence type="ECO:0000256" key="4">
    <source>
        <dbReference type="ARBA" id="ARBA00022833"/>
    </source>
</evidence>
<feature type="compositionally biased region" description="Basic residues" evidence="6">
    <location>
        <begin position="404"/>
        <end position="413"/>
    </location>
</feature>
<dbReference type="PANTHER" id="PTHR47165:SF4">
    <property type="entry name" value="OS03G0429900 PROTEIN"/>
    <property type="match status" value="1"/>
</dbReference>
<evidence type="ECO:0000313" key="8">
    <source>
        <dbReference type="EMBL" id="VFQ74770.1"/>
    </source>
</evidence>
<dbReference type="EMBL" id="OOIL02001371">
    <property type="protein sequence ID" value="VFQ74770.1"/>
    <property type="molecule type" value="Genomic_DNA"/>
</dbReference>
<organism evidence="8 9">
    <name type="scientific">Cuscuta campestris</name>
    <dbReference type="NCBI Taxonomy" id="132261"/>
    <lineage>
        <taxon>Eukaryota</taxon>
        <taxon>Viridiplantae</taxon>
        <taxon>Streptophyta</taxon>
        <taxon>Embryophyta</taxon>
        <taxon>Tracheophyta</taxon>
        <taxon>Spermatophyta</taxon>
        <taxon>Magnoliopsida</taxon>
        <taxon>eudicotyledons</taxon>
        <taxon>Gunneridae</taxon>
        <taxon>Pentapetalae</taxon>
        <taxon>asterids</taxon>
        <taxon>lamiids</taxon>
        <taxon>Solanales</taxon>
        <taxon>Convolvulaceae</taxon>
        <taxon>Cuscuteae</taxon>
        <taxon>Cuscuta</taxon>
        <taxon>Cuscuta subgen. Grammica</taxon>
        <taxon>Cuscuta sect. Cleistogrammica</taxon>
    </lineage>
</organism>
<feature type="domain" description="Replication factor A C-terminal" evidence="7">
    <location>
        <begin position="192"/>
        <end position="316"/>
    </location>
</feature>
<dbReference type="Proteomes" id="UP000595140">
    <property type="component" value="Unassembled WGS sequence"/>
</dbReference>
<dbReference type="InterPro" id="IPR013955">
    <property type="entry name" value="Rep_factor-A_C"/>
</dbReference>
<keyword evidence="3" id="KW-0863">Zinc-finger</keyword>
<protein>
    <recommendedName>
        <fullName evidence="7">Replication factor A C-terminal domain-containing protein</fullName>
    </recommendedName>
</protein>
<dbReference type="OrthoDB" id="1750483at2759"/>
<evidence type="ECO:0000256" key="1">
    <source>
        <dbReference type="ARBA" id="ARBA00005690"/>
    </source>
</evidence>
<dbReference type="InterPro" id="IPR012340">
    <property type="entry name" value="NA-bd_OB-fold"/>
</dbReference>
<reference evidence="8 9" key="1">
    <citation type="submission" date="2018-04" db="EMBL/GenBank/DDBJ databases">
        <authorList>
            <person name="Vogel A."/>
        </authorList>
    </citation>
    <scope>NUCLEOTIDE SEQUENCE [LARGE SCALE GENOMIC DNA]</scope>
</reference>
<evidence type="ECO:0000256" key="3">
    <source>
        <dbReference type="ARBA" id="ARBA00022771"/>
    </source>
</evidence>
<keyword evidence="9" id="KW-1185">Reference proteome</keyword>